<dbReference type="EMBL" id="SRSD01000012">
    <property type="protein sequence ID" value="KAA0888183.1"/>
    <property type="molecule type" value="Genomic_DNA"/>
</dbReference>
<feature type="coiled-coil region" evidence="3">
    <location>
        <begin position="218"/>
        <end position="245"/>
    </location>
</feature>
<evidence type="ECO:0000256" key="2">
    <source>
        <dbReference type="RuleBase" id="RU362097"/>
    </source>
</evidence>
<dbReference type="AlphaFoldDB" id="A0A5A9X6A7"/>
<evidence type="ECO:0000313" key="5">
    <source>
        <dbReference type="Proteomes" id="UP000324298"/>
    </source>
</evidence>
<sequence>MCFGNNNDFEESKARFCTRSYVTRKYSVHMSHMRILPVLMSFCMLSACAVGPDFKRPEVVPPADLFKATTDKNAQQSQVVAGTVETSWWTLFNDDILSELQVRAQKGNLDLQLAATRVAQSSAQISIANAAGLPHLGVGGMYARAADSANGQMALLGAPDAPYDIMRAGFNASWEIDMWGHARRNNEAAAASMLANAFQREGVRVSIAAEVARTYIQLRHVQTQLDITQQNLAIAEQALKLANSRVKNGVATKFESAASSAQLASIRALVPRLEEQRDALMNALALLLGEPPRALNALLMPTHQIPPVPRQVPIGLSSELARRRPDILQAEARLHAATAAIGAAKADFYPRISLVGNLGLESLDLNTFGNWASRTFSVGPTLYLPIFEGGRLRGSLALTKAREQEAAIAYQQTVLNAWHEVDDALSTYADVQRRDEQLALAFNEYRQAYDVALRRYEQGAAEYLMVLTAQRSLLASQLELADNTSRISIAMVNLYKALGGGWAAQADTTGGKLQ</sequence>
<comment type="similarity">
    <text evidence="1 2">Belongs to the outer membrane factor (OMF) (TC 1.B.17) family.</text>
</comment>
<keyword evidence="5" id="KW-1185">Reference proteome</keyword>
<keyword evidence="2" id="KW-0472">Membrane</keyword>
<protein>
    <submittedName>
        <fullName evidence="4">Efflux transporter outer membrane subunit</fullName>
    </submittedName>
</protein>
<dbReference type="Gene3D" id="1.20.1600.10">
    <property type="entry name" value="Outer membrane efflux proteins (OEP)"/>
    <property type="match status" value="1"/>
</dbReference>
<dbReference type="InterPro" id="IPR003423">
    <property type="entry name" value="OMP_efflux"/>
</dbReference>
<gene>
    <name evidence="4" type="ORF">ET418_17125</name>
</gene>
<organism evidence="4 5">
    <name type="scientific">Oryzomonas rubra</name>
    <dbReference type="NCBI Taxonomy" id="2509454"/>
    <lineage>
        <taxon>Bacteria</taxon>
        <taxon>Pseudomonadati</taxon>
        <taxon>Thermodesulfobacteriota</taxon>
        <taxon>Desulfuromonadia</taxon>
        <taxon>Geobacterales</taxon>
        <taxon>Geobacteraceae</taxon>
        <taxon>Oryzomonas</taxon>
    </lineage>
</organism>
<keyword evidence="2" id="KW-0812">Transmembrane</keyword>
<accession>A0A5A9X6A7</accession>
<dbReference type="SUPFAM" id="SSF56954">
    <property type="entry name" value="Outer membrane efflux proteins (OEP)"/>
    <property type="match status" value="1"/>
</dbReference>
<evidence type="ECO:0000256" key="1">
    <source>
        <dbReference type="ARBA" id="ARBA00007613"/>
    </source>
</evidence>
<keyword evidence="2" id="KW-0564">Palmitate</keyword>
<dbReference type="PANTHER" id="PTHR30203:SF25">
    <property type="entry name" value="OUTER MEMBRANE PROTEIN-RELATED"/>
    <property type="match status" value="1"/>
</dbReference>
<dbReference type="Proteomes" id="UP000324298">
    <property type="component" value="Unassembled WGS sequence"/>
</dbReference>
<keyword evidence="2" id="KW-1134">Transmembrane beta strand</keyword>
<dbReference type="OrthoDB" id="9783163at2"/>
<comment type="caution">
    <text evidence="4">The sequence shown here is derived from an EMBL/GenBank/DDBJ whole genome shotgun (WGS) entry which is preliminary data.</text>
</comment>
<proteinExistence type="inferred from homology"/>
<name>A0A5A9X6A7_9BACT</name>
<dbReference type="InterPro" id="IPR010131">
    <property type="entry name" value="MdtP/NodT-like"/>
</dbReference>
<keyword evidence="2" id="KW-0449">Lipoprotein</keyword>
<evidence type="ECO:0000313" key="4">
    <source>
        <dbReference type="EMBL" id="KAA0888183.1"/>
    </source>
</evidence>
<evidence type="ECO:0000256" key="3">
    <source>
        <dbReference type="SAM" id="Coils"/>
    </source>
</evidence>
<reference evidence="4 5" key="1">
    <citation type="submission" date="2019-04" db="EMBL/GenBank/DDBJ databases">
        <title>Geobacter ruber sp. nov., ferric-reducing bacteria isolated from paddy soil.</title>
        <authorList>
            <person name="Xu Z."/>
            <person name="Masuda Y."/>
            <person name="Itoh H."/>
            <person name="Senoo K."/>
        </authorList>
    </citation>
    <scope>NUCLEOTIDE SEQUENCE [LARGE SCALE GENOMIC DNA]</scope>
    <source>
        <strain evidence="4 5">Red88</strain>
    </source>
</reference>
<dbReference type="GO" id="GO:0005886">
    <property type="term" value="C:plasma membrane"/>
    <property type="evidence" value="ECO:0007669"/>
    <property type="project" value="UniProtKB-SubCell"/>
</dbReference>
<dbReference type="Gene3D" id="2.20.200.10">
    <property type="entry name" value="Outer membrane efflux proteins (OEP)"/>
    <property type="match status" value="1"/>
</dbReference>
<dbReference type="Pfam" id="PF02321">
    <property type="entry name" value="OEP"/>
    <property type="match status" value="2"/>
</dbReference>
<dbReference type="GO" id="GO:0015562">
    <property type="term" value="F:efflux transmembrane transporter activity"/>
    <property type="evidence" value="ECO:0007669"/>
    <property type="project" value="InterPro"/>
</dbReference>
<keyword evidence="3" id="KW-0175">Coiled coil</keyword>
<dbReference type="PANTHER" id="PTHR30203">
    <property type="entry name" value="OUTER MEMBRANE CATION EFFLUX PROTEIN"/>
    <property type="match status" value="1"/>
</dbReference>
<comment type="subcellular location">
    <subcellularLocation>
        <location evidence="2">Cell membrane</location>
        <topology evidence="2">Lipid-anchor</topology>
    </subcellularLocation>
</comment>
<dbReference type="NCBIfam" id="TIGR01845">
    <property type="entry name" value="outer_NodT"/>
    <property type="match status" value="1"/>
</dbReference>